<evidence type="ECO:0000256" key="4">
    <source>
        <dbReference type="ARBA" id="ARBA00022840"/>
    </source>
</evidence>
<dbReference type="Pfam" id="PF00069">
    <property type="entry name" value="Pkinase"/>
    <property type="match status" value="1"/>
</dbReference>
<dbReference type="Gene3D" id="1.10.510.10">
    <property type="entry name" value="Transferase(Phosphotransferase) domain 1"/>
    <property type="match status" value="1"/>
</dbReference>
<dbReference type="PANTHER" id="PTHR43289">
    <property type="entry name" value="MITOGEN-ACTIVATED PROTEIN KINASE KINASE KINASE 20-RELATED"/>
    <property type="match status" value="1"/>
</dbReference>
<dbReference type="InterPro" id="IPR011009">
    <property type="entry name" value="Kinase-like_dom_sf"/>
</dbReference>
<evidence type="ECO:0000256" key="5">
    <source>
        <dbReference type="PROSITE-ProRule" id="PRU10141"/>
    </source>
</evidence>
<feature type="domain" description="Protein kinase" evidence="7">
    <location>
        <begin position="26"/>
        <end position="285"/>
    </location>
</feature>
<dbReference type="PROSITE" id="PS00107">
    <property type="entry name" value="PROTEIN_KINASE_ATP"/>
    <property type="match status" value="1"/>
</dbReference>
<evidence type="ECO:0000256" key="6">
    <source>
        <dbReference type="SAM" id="MobiDB-lite"/>
    </source>
</evidence>
<dbReference type="AlphaFoldDB" id="A0A7W5DYC9"/>
<dbReference type="EMBL" id="JACHXU010000006">
    <property type="protein sequence ID" value="MBB3206442.1"/>
    <property type="molecule type" value="Genomic_DNA"/>
</dbReference>
<protein>
    <submittedName>
        <fullName evidence="8">Serine/threonine protein kinase</fullName>
    </submittedName>
</protein>
<organism evidence="8 9">
    <name type="scientific">Aporhodopirellula rubra</name>
    <dbReference type="NCBI Taxonomy" id="980271"/>
    <lineage>
        <taxon>Bacteria</taxon>
        <taxon>Pseudomonadati</taxon>
        <taxon>Planctomycetota</taxon>
        <taxon>Planctomycetia</taxon>
        <taxon>Pirellulales</taxon>
        <taxon>Pirellulaceae</taxon>
        <taxon>Aporhodopirellula</taxon>
    </lineage>
</organism>
<keyword evidence="4 5" id="KW-0067">ATP-binding</keyword>
<dbReference type="InterPro" id="IPR017441">
    <property type="entry name" value="Protein_kinase_ATP_BS"/>
</dbReference>
<dbReference type="SMART" id="SM00220">
    <property type="entry name" value="S_TKc"/>
    <property type="match status" value="1"/>
</dbReference>
<dbReference type="PROSITE" id="PS50011">
    <property type="entry name" value="PROTEIN_KINASE_DOM"/>
    <property type="match status" value="1"/>
</dbReference>
<name>A0A7W5DYC9_9BACT</name>
<dbReference type="RefSeq" id="WP_246419420.1">
    <property type="nucleotide sequence ID" value="NZ_JACHXU010000006.1"/>
</dbReference>
<feature type="region of interest" description="Disordered" evidence="6">
    <location>
        <begin position="299"/>
        <end position="340"/>
    </location>
</feature>
<keyword evidence="1" id="KW-0808">Transferase</keyword>
<evidence type="ECO:0000256" key="1">
    <source>
        <dbReference type="ARBA" id="ARBA00022679"/>
    </source>
</evidence>
<evidence type="ECO:0000313" key="9">
    <source>
        <dbReference type="Proteomes" id="UP000536179"/>
    </source>
</evidence>
<dbReference type="GO" id="GO:0005524">
    <property type="term" value="F:ATP binding"/>
    <property type="evidence" value="ECO:0007669"/>
    <property type="project" value="UniProtKB-UniRule"/>
</dbReference>
<feature type="binding site" evidence="5">
    <location>
        <position position="55"/>
    </location>
    <ligand>
        <name>ATP</name>
        <dbReference type="ChEBI" id="CHEBI:30616"/>
    </ligand>
</feature>
<keyword evidence="9" id="KW-1185">Reference proteome</keyword>
<feature type="compositionally biased region" description="Basic residues" evidence="6">
    <location>
        <begin position="312"/>
        <end position="322"/>
    </location>
</feature>
<dbReference type="Proteomes" id="UP000536179">
    <property type="component" value="Unassembled WGS sequence"/>
</dbReference>
<keyword evidence="2 5" id="KW-0547">Nucleotide-binding</keyword>
<gene>
    <name evidence="8" type="ORF">FHS27_002251</name>
</gene>
<dbReference type="InterPro" id="IPR000719">
    <property type="entry name" value="Prot_kinase_dom"/>
</dbReference>
<accession>A0A7W5DYC9</accession>
<dbReference type="SUPFAM" id="SSF56112">
    <property type="entry name" value="Protein kinase-like (PK-like)"/>
    <property type="match status" value="1"/>
</dbReference>
<dbReference type="CDD" id="cd14014">
    <property type="entry name" value="STKc_PknB_like"/>
    <property type="match status" value="1"/>
</dbReference>
<keyword evidence="3 8" id="KW-0418">Kinase</keyword>
<dbReference type="Gene3D" id="3.30.200.20">
    <property type="entry name" value="Phosphorylase Kinase, domain 1"/>
    <property type="match status" value="1"/>
</dbReference>
<dbReference type="PANTHER" id="PTHR43289:SF34">
    <property type="entry name" value="SERINE_THREONINE-PROTEIN KINASE YBDM-RELATED"/>
    <property type="match status" value="1"/>
</dbReference>
<evidence type="ECO:0000313" key="8">
    <source>
        <dbReference type="EMBL" id="MBB3206442.1"/>
    </source>
</evidence>
<reference evidence="8 9" key="1">
    <citation type="submission" date="2020-08" db="EMBL/GenBank/DDBJ databases">
        <title>Genomic Encyclopedia of Type Strains, Phase III (KMG-III): the genomes of soil and plant-associated and newly described type strains.</title>
        <authorList>
            <person name="Whitman W."/>
        </authorList>
    </citation>
    <scope>NUCLEOTIDE SEQUENCE [LARGE SCALE GENOMIC DNA]</scope>
    <source>
        <strain evidence="8 9">CECT 8075</strain>
    </source>
</reference>
<comment type="caution">
    <text evidence="8">The sequence shown here is derived from an EMBL/GenBank/DDBJ whole genome shotgun (WGS) entry which is preliminary data.</text>
</comment>
<dbReference type="GO" id="GO:0004674">
    <property type="term" value="F:protein serine/threonine kinase activity"/>
    <property type="evidence" value="ECO:0007669"/>
    <property type="project" value="UniProtKB-KW"/>
</dbReference>
<evidence type="ECO:0000256" key="3">
    <source>
        <dbReference type="ARBA" id="ARBA00022777"/>
    </source>
</evidence>
<evidence type="ECO:0000259" key="7">
    <source>
        <dbReference type="PROSITE" id="PS50011"/>
    </source>
</evidence>
<sequence length="595" mass="65001">MAVSTADTEFLDPALLDGELGRLGPYRVTGVLGVGGMGQVFQAEDTRLRRTVAIKVMNRKFASTNHSRKRFVEEARSMAAVHHDNVAMIFEVGQHRRTPFMAMELLQGCTVEQQIQNGRRFDHFEIIEIAKQTALGLDAAHQRGIVHRDIKPANLWMQSPQDRIKILDFGLALAGNGIDQFSGVGSVVGTLGYLSPEQACNDPVDERTDLYGLGVVLYQLCTGQLPCLGTNVASQLIAIINTPPIPFANRDVDIPTPLSELIIQLLSKDPSHRVPTAMQLVQRLSDVAEEIRSNNERSLEIKVAPEDPGSAKSRKRSKRRLSKALSAPFSETQTTPAAPVSLETTEIAPSDTSTEIETFELAESETTEAELPETLPLEGEPTESETLPVDRKWTIVPIASAVTLITLLGGYLWWRPDRAAQEARVIQNDSSSSEPTPAALIGETSLLDSAATDIDSSVAAIKEVTAATIAPIVLSDQIEGERKTTAGNFALFNLQLINQATSENDDPRVIHKDVKKVATLITYLQQDGSSKVEQPAFPQHFSAKRLPKRGASTSVAVQFLTQDLTPGKYTVRFELQTPSGRKTGEIDTELTIARR</sequence>
<keyword evidence="8" id="KW-0723">Serine/threonine-protein kinase</keyword>
<proteinExistence type="predicted"/>
<evidence type="ECO:0000256" key="2">
    <source>
        <dbReference type="ARBA" id="ARBA00022741"/>
    </source>
</evidence>